<dbReference type="GO" id="GO:0006629">
    <property type="term" value="P:lipid metabolic process"/>
    <property type="evidence" value="ECO:0007669"/>
    <property type="project" value="InterPro"/>
</dbReference>
<evidence type="ECO:0008006" key="4">
    <source>
        <dbReference type="Google" id="ProtNLM"/>
    </source>
</evidence>
<evidence type="ECO:0000313" key="2">
    <source>
        <dbReference type="EMBL" id="GMH71514.1"/>
    </source>
</evidence>
<keyword evidence="1" id="KW-0732">Signal</keyword>
<proteinExistence type="predicted"/>
<dbReference type="AlphaFoldDB" id="A0A9W7ANF3"/>
<evidence type="ECO:0000313" key="3">
    <source>
        <dbReference type="Proteomes" id="UP001165085"/>
    </source>
</evidence>
<dbReference type="Gene3D" id="3.20.20.190">
    <property type="entry name" value="Phosphatidylinositol (PI) phosphodiesterase"/>
    <property type="match status" value="1"/>
</dbReference>
<organism evidence="2 3">
    <name type="scientific">Triparma strigata</name>
    <dbReference type="NCBI Taxonomy" id="1606541"/>
    <lineage>
        <taxon>Eukaryota</taxon>
        <taxon>Sar</taxon>
        <taxon>Stramenopiles</taxon>
        <taxon>Ochrophyta</taxon>
        <taxon>Bolidophyceae</taxon>
        <taxon>Parmales</taxon>
        <taxon>Triparmaceae</taxon>
        <taxon>Triparma</taxon>
    </lineage>
</organism>
<evidence type="ECO:0000256" key="1">
    <source>
        <dbReference type="SAM" id="SignalP"/>
    </source>
</evidence>
<gene>
    <name evidence="2" type="ORF">TrST_g6033</name>
</gene>
<comment type="caution">
    <text evidence="2">The sequence shown here is derived from an EMBL/GenBank/DDBJ whole genome shotgun (WGS) entry which is preliminary data.</text>
</comment>
<sequence>MPSSTLFATLVLAVANGAVWDCDKQTSCASCTGLSHLLDESNPQEDVLRGDRDNENQQAEVGLLGDDELGTQLIGCNWCLLDNSCHAYGSLLNKCGSDDYLKFPDVCPTDYPSETTPEFLGDWMGSLNDVIGNLTILDLSLPGTHDSLTYDLSTTISDGGIDDYPELSKILNLFSGAVDIIPGQIEDFIRQQARTQGLTISQQLDNGVRFVDFRQMKEGKGDWYSLHCLESNQLSLTYLKEIHDWLVAHPKEVVVAWMTKHGNGEAKGDDAYPGVSASDKQAYWAQVVNLFDDLIIDTDVSSPNSTSISDLIARSHRFIPYLGDYEEFASDDLKKHAMDGSLVDNQLGSSVETEAISYQSEKDAFSGAATTKKNDKASNRLFLRSMATSSPDCQIEATAYMKFDPFANTDDQIKACTSGCFDIPSLVGWCPSSLMDVAQMGAYYKQLTLEMAYNNFDQGWEFPNAIYLDSLDVDGTIRVGTTLPWGVEKEDDVEEHRTTRYPYADTLIGFNVKLACKMGQGDETRCKELEDMIDGRRDKYKMELWDDGKYGRSSNWPQLEI</sequence>
<feature type="signal peptide" evidence="1">
    <location>
        <begin position="1"/>
        <end position="17"/>
    </location>
</feature>
<dbReference type="PANTHER" id="PTHR13593">
    <property type="match status" value="1"/>
</dbReference>
<dbReference type="PANTHER" id="PTHR13593:SF113">
    <property type="entry name" value="SI:DKEY-266F7.9"/>
    <property type="match status" value="1"/>
</dbReference>
<dbReference type="InterPro" id="IPR051057">
    <property type="entry name" value="PI-PLC_domain"/>
</dbReference>
<accession>A0A9W7ANF3</accession>
<dbReference type="Pfam" id="PF26146">
    <property type="entry name" value="PI-PLC_X"/>
    <property type="match status" value="1"/>
</dbReference>
<feature type="chain" id="PRO_5040730350" description="PLC-like phosphodiesterase" evidence="1">
    <location>
        <begin position="18"/>
        <end position="561"/>
    </location>
</feature>
<dbReference type="SUPFAM" id="SSF51695">
    <property type="entry name" value="PLC-like phosphodiesterases"/>
    <property type="match status" value="1"/>
</dbReference>
<keyword evidence="3" id="KW-1185">Reference proteome</keyword>
<dbReference type="OrthoDB" id="1046782at2759"/>
<dbReference type="Proteomes" id="UP001165085">
    <property type="component" value="Unassembled WGS sequence"/>
</dbReference>
<protein>
    <recommendedName>
        <fullName evidence="4">PLC-like phosphodiesterase</fullName>
    </recommendedName>
</protein>
<reference evidence="3" key="1">
    <citation type="journal article" date="2023" name="Commun. Biol.">
        <title>Genome analysis of Parmales, the sister group of diatoms, reveals the evolutionary specialization of diatoms from phago-mixotrophs to photoautotrophs.</title>
        <authorList>
            <person name="Ban H."/>
            <person name="Sato S."/>
            <person name="Yoshikawa S."/>
            <person name="Yamada K."/>
            <person name="Nakamura Y."/>
            <person name="Ichinomiya M."/>
            <person name="Sato N."/>
            <person name="Blanc-Mathieu R."/>
            <person name="Endo H."/>
            <person name="Kuwata A."/>
            <person name="Ogata H."/>
        </authorList>
    </citation>
    <scope>NUCLEOTIDE SEQUENCE [LARGE SCALE GENOMIC DNA]</scope>
    <source>
        <strain evidence="3">NIES 3701</strain>
    </source>
</reference>
<dbReference type="EMBL" id="BRXY01000149">
    <property type="protein sequence ID" value="GMH71514.1"/>
    <property type="molecule type" value="Genomic_DNA"/>
</dbReference>
<dbReference type="GO" id="GO:0008081">
    <property type="term" value="F:phosphoric diester hydrolase activity"/>
    <property type="evidence" value="ECO:0007669"/>
    <property type="project" value="InterPro"/>
</dbReference>
<name>A0A9W7ANF3_9STRA</name>
<dbReference type="InterPro" id="IPR017946">
    <property type="entry name" value="PLC-like_Pdiesterase_TIM-brl"/>
</dbReference>